<protein>
    <submittedName>
        <fullName evidence="2">ARM repeat superfamily protein</fullName>
    </submittedName>
</protein>
<dbReference type="InterPro" id="IPR057600">
    <property type="entry name" value="TORTIFOLIA1/SINE1-2_N"/>
</dbReference>
<keyword evidence="3" id="KW-1185">Reference proteome</keyword>
<proteinExistence type="predicted"/>
<evidence type="ECO:0000313" key="3">
    <source>
        <dbReference type="Proteomes" id="UP000585474"/>
    </source>
</evidence>
<name>A0A7J0DL97_9ERIC</name>
<evidence type="ECO:0000259" key="1">
    <source>
        <dbReference type="SMART" id="SM01349"/>
    </source>
</evidence>
<dbReference type="AlphaFoldDB" id="A0A7J0DL97"/>
<dbReference type="PANTHER" id="PTHR31355:SF22">
    <property type="entry name" value="TORTIFOLIA1-LIKE PROTEIN 2"/>
    <property type="match status" value="1"/>
</dbReference>
<organism evidence="2 3">
    <name type="scientific">Actinidia rufa</name>
    <dbReference type="NCBI Taxonomy" id="165716"/>
    <lineage>
        <taxon>Eukaryota</taxon>
        <taxon>Viridiplantae</taxon>
        <taxon>Streptophyta</taxon>
        <taxon>Embryophyta</taxon>
        <taxon>Tracheophyta</taxon>
        <taxon>Spermatophyta</taxon>
        <taxon>Magnoliopsida</taxon>
        <taxon>eudicotyledons</taxon>
        <taxon>Gunneridae</taxon>
        <taxon>Pentapetalae</taxon>
        <taxon>asterids</taxon>
        <taxon>Ericales</taxon>
        <taxon>Actinidiaceae</taxon>
        <taxon>Actinidia</taxon>
    </lineage>
</organism>
<dbReference type="GO" id="GO:0008017">
    <property type="term" value="F:microtubule binding"/>
    <property type="evidence" value="ECO:0007669"/>
    <property type="project" value="InterPro"/>
</dbReference>
<feature type="domain" description="TOG" evidence="1">
    <location>
        <begin position="3"/>
        <end position="242"/>
    </location>
</feature>
<dbReference type="InterPro" id="IPR016024">
    <property type="entry name" value="ARM-type_fold"/>
</dbReference>
<dbReference type="PANTHER" id="PTHR31355">
    <property type="entry name" value="MICROTUBULE-ASSOCIATED PROTEIN TORTIFOLIA1"/>
    <property type="match status" value="1"/>
</dbReference>
<dbReference type="InterPro" id="IPR011989">
    <property type="entry name" value="ARM-like"/>
</dbReference>
<dbReference type="Gene3D" id="1.25.10.10">
    <property type="entry name" value="Leucine-rich Repeat Variant"/>
    <property type="match status" value="2"/>
</dbReference>
<sequence>MDELKQRVVFALNKLADNDTYQIGVEDLEKTIECLNSDGVAPFLSWLLDTDSEQKSVVRKECIRLMGVLVTILEGIVGPHLGKMVASIVKRLKEPDAVVRDACVETIGVLTSKLSNDQGENDGIFVALVKPLFEALGEQNKQVQAGAALCLAHVIDNTNDPPVSILQRMGCPRPPAQSNLFSAMSSIQEAVKNSDWTTRKAASLSLGEIASSGGSFFSSFKSSCIRSLESCRFDKVKPVRDTVLQALHLGRSLPGHDPPYLQKLDLP</sequence>
<dbReference type="InterPro" id="IPR033337">
    <property type="entry name" value="TORTIFOLIA1/SINE1-2"/>
</dbReference>
<dbReference type="GO" id="GO:0005874">
    <property type="term" value="C:microtubule"/>
    <property type="evidence" value="ECO:0007669"/>
    <property type="project" value="InterPro"/>
</dbReference>
<dbReference type="SMART" id="SM01349">
    <property type="entry name" value="TOG"/>
    <property type="match status" value="1"/>
</dbReference>
<dbReference type="Proteomes" id="UP000585474">
    <property type="component" value="Unassembled WGS sequence"/>
</dbReference>
<accession>A0A7J0DL97</accession>
<dbReference type="Pfam" id="PF24714">
    <property type="entry name" value="TOR1L1_N"/>
    <property type="match status" value="2"/>
</dbReference>
<gene>
    <name evidence="2" type="ORF">Acr_00g0046230</name>
</gene>
<dbReference type="SUPFAM" id="SSF48371">
    <property type="entry name" value="ARM repeat"/>
    <property type="match status" value="1"/>
</dbReference>
<dbReference type="OrthoDB" id="298726at2759"/>
<reference evidence="3" key="1">
    <citation type="submission" date="2019-07" db="EMBL/GenBank/DDBJ databases">
        <title>De Novo Assembly of kiwifruit Actinidia rufa.</title>
        <authorList>
            <person name="Sugita-Konishi S."/>
            <person name="Sato K."/>
            <person name="Mori E."/>
            <person name="Abe Y."/>
            <person name="Kisaki G."/>
            <person name="Hamano K."/>
            <person name="Suezawa K."/>
            <person name="Otani M."/>
            <person name="Fukuda T."/>
            <person name="Manabe T."/>
            <person name="Gomi K."/>
            <person name="Tabuchi M."/>
            <person name="Akimitsu K."/>
            <person name="Kataoka I."/>
        </authorList>
    </citation>
    <scope>NUCLEOTIDE SEQUENCE [LARGE SCALE GENOMIC DNA]</scope>
    <source>
        <strain evidence="3">cv. Fuchu</strain>
    </source>
</reference>
<dbReference type="InterPro" id="IPR034085">
    <property type="entry name" value="TOG"/>
</dbReference>
<evidence type="ECO:0000313" key="2">
    <source>
        <dbReference type="EMBL" id="GFS36486.1"/>
    </source>
</evidence>
<comment type="caution">
    <text evidence="2">The sequence shown here is derived from an EMBL/GenBank/DDBJ whole genome shotgun (WGS) entry which is preliminary data.</text>
</comment>
<dbReference type="EMBL" id="BJWL01000253">
    <property type="protein sequence ID" value="GFS36486.1"/>
    <property type="molecule type" value="Genomic_DNA"/>
</dbReference>